<dbReference type="GO" id="GO:0003677">
    <property type="term" value="F:DNA binding"/>
    <property type="evidence" value="ECO:0007669"/>
    <property type="project" value="InterPro"/>
</dbReference>
<dbReference type="Gene3D" id="1.10.460.10">
    <property type="entry name" value="Topoisomerase I, domain 2"/>
    <property type="match status" value="1"/>
</dbReference>
<keyword evidence="2" id="KW-0862">Zinc</keyword>
<dbReference type="Pfam" id="PF01396">
    <property type="entry name" value="Zn_ribbon_Top1"/>
    <property type="match status" value="2"/>
</dbReference>
<dbReference type="EMBL" id="BARV01006226">
    <property type="protein sequence ID" value="GAI09866.1"/>
    <property type="molecule type" value="Genomic_DNA"/>
</dbReference>
<feature type="coiled-coil region" evidence="4">
    <location>
        <begin position="87"/>
        <end position="114"/>
    </location>
</feature>
<evidence type="ECO:0000256" key="2">
    <source>
        <dbReference type="ARBA" id="ARBA00022833"/>
    </source>
</evidence>
<keyword evidence="4" id="KW-0175">Coiled coil</keyword>
<dbReference type="GO" id="GO:0006265">
    <property type="term" value="P:DNA topological change"/>
    <property type="evidence" value="ECO:0007669"/>
    <property type="project" value="InterPro"/>
</dbReference>
<dbReference type="AlphaFoldDB" id="X1LVM6"/>
<dbReference type="InterPro" id="IPR000380">
    <property type="entry name" value="Topo_IA"/>
</dbReference>
<sequence>MHLKNSPASIISELEKRNLGTKATRASILETLYGREYIRNKNVEATPLGISLISTLEKHSPIIIDEELTRNFEKDMGSIEKIKTGFKEKQQRIIDKAKQSIKKIIEQFNKSEKEIGKELLIANENLIKQGKEENTLNVCPVCKKGSLAITYSKKTKRYFVACNAYPNCKTTYSLPPNGSLKKTTKICEKCGFPMLMSIKRGRKPWIFLF</sequence>
<evidence type="ECO:0000259" key="5">
    <source>
        <dbReference type="PROSITE" id="PS52039"/>
    </source>
</evidence>
<dbReference type="GO" id="GO:0005694">
    <property type="term" value="C:chromosome"/>
    <property type="evidence" value="ECO:0007669"/>
    <property type="project" value="InterPro"/>
</dbReference>
<dbReference type="InterPro" id="IPR023405">
    <property type="entry name" value="Topo_IA_core_domain"/>
</dbReference>
<dbReference type="PANTHER" id="PTHR11390">
    <property type="entry name" value="PROKARYOTIC DNA TOPOISOMERASE"/>
    <property type="match status" value="1"/>
</dbReference>
<evidence type="ECO:0000256" key="3">
    <source>
        <dbReference type="ARBA" id="ARBA00023235"/>
    </source>
</evidence>
<dbReference type="GO" id="GO:0046872">
    <property type="term" value="F:metal ion binding"/>
    <property type="evidence" value="ECO:0007669"/>
    <property type="project" value="UniProtKB-KW"/>
</dbReference>
<feature type="domain" description="Topo IA-type catalytic" evidence="5">
    <location>
        <begin position="1"/>
        <end position="101"/>
    </location>
</feature>
<dbReference type="GO" id="GO:0006281">
    <property type="term" value="P:DNA repair"/>
    <property type="evidence" value="ECO:0007669"/>
    <property type="project" value="TreeGrafter"/>
</dbReference>
<dbReference type="SUPFAM" id="SSF56712">
    <property type="entry name" value="Prokaryotic type I DNA topoisomerase"/>
    <property type="match status" value="1"/>
</dbReference>
<accession>X1LVM6</accession>
<organism evidence="6">
    <name type="scientific">marine sediment metagenome</name>
    <dbReference type="NCBI Taxonomy" id="412755"/>
    <lineage>
        <taxon>unclassified sequences</taxon>
        <taxon>metagenomes</taxon>
        <taxon>ecological metagenomes</taxon>
    </lineage>
</organism>
<proteinExistence type="predicted"/>
<dbReference type="InterPro" id="IPR013498">
    <property type="entry name" value="Topo_IA_Znf"/>
</dbReference>
<keyword evidence="3" id="KW-0413">Isomerase</keyword>
<name>X1LVM6_9ZZZZ</name>
<dbReference type="GO" id="GO:0003917">
    <property type="term" value="F:DNA topoisomerase type I (single strand cut, ATP-independent) activity"/>
    <property type="evidence" value="ECO:0007669"/>
    <property type="project" value="InterPro"/>
</dbReference>
<evidence type="ECO:0000256" key="1">
    <source>
        <dbReference type="ARBA" id="ARBA00022723"/>
    </source>
</evidence>
<dbReference type="PANTHER" id="PTHR11390:SF26">
    <property type="entry name" value="DNA TOPOISOMERASE 1"/>
    <property type="match status" value="1"/>
</dbReference>
<keyword evidence="1" id="KW-0479">Metal-binding</keyword>
<dbReference type="GO" id="GO:0006310">
    <property type="term" value="P:DNA recombination"/>
    <property type="evidence" value="ECO:0007669"/>
    <property type="project" value="TreeGrafter"/>
</dbReference>
<dbReference type="InterPro" id="IPR013824">
    <property type="entry name" value="Topo_IA_cen_sub1"/>
</dbReference>
<dbReference type="Pfam" id="PF01131">
    <property type="entry name" value="Topoisom_bac"/>
    <property type="match status" value="1"/>
</dbReference>
<protein>
    <recommendedName>
        <fullName evidence="5">Topo IA-type catalytic domain-containing protein</fullName>
    </recommendedName>
</protein>
<dbReference type="InterPro" id="IPR013497">
    <property type="entry name" value="Topo_IA_cen"/>
</dbReference>
<dbReference type="PROSITE" id="PS52039">
    <property type="entry name" value="TOPO_IA_2"/>
    <property type="match status" value="1"/>
</dbReference>
<evidence type="ECO:0000256" key="4">
    <source>
        <dbReference type="SAM" id="Coils"/>
    </source>
</evidence>
<evidence type="ECO:0000313" key="6">
    <source>
        <dbReference type="EMBL" id="GAI09866.1"/>
    </source>
</evidence>
<gene>
    <name evidence="6" type="ORF">S06H3_12745</name>
</gene>
<reference evidence="6" key="1">
    <citation type="journal article" date="2014" name="Front. Microbiol.">
        <title>High frequency of phylogenetically diverse reductive dehalogenase-homologous genes in deep subseafloor sedimentary metagenomes.</title>
        <authorList>
            <person name="Kawai M."/>
            <person name="Futagami T."/>
            <person name="Toyoda A."/>
            <person name="Takaki Y."/>
            <person name="Nishi S."/>
            <person name="Hori S."/>
            <person name="Arai W."/>
            <person name="Tsubouchi T."/>
            <person name="Morono Y."/>
            <person name="Uchiyama I."/>
            <person name="Ito T."/>
            <person name="Fujiyama A."/>
            <person name="Inagaki F."/>
            <person name="Takami H."/>
        </authorList>
    </citation>
    <scope>NUCLEOTIDE SEQUENCE</scope>
    <source>
        <strain evidence="6">Expedition CK06-06</strain>
    </source>
</reference>
<comment type="caution">
    <text evidence="6">The sequence shown here is derived from an EMBL/GenBank/DDBJ whole genome shotgun (WGS) entry which is preliminary data.</text>
</comment>